<organism evidence="1 2">
    <name type="scientific">Colletotrichum tofieldiae</name>
    <dbReference type="NCBI Taxonomy" id="708197"/>
    <lineage>
        <taxon>Eukaryota</taxon>
        <taxon>Fungi</taxon>
        <taxon>Dikarya</taxon>
        <taxon>Ascomycota</taxon>
        <taxon>Pezizomycotina</taxon>
        <taxon>Sordariomycetes</taxon>
        <taxon>Hypocreomycetidae</taxon>
        <taxon>Glomerellales</taxon>
        <taxon>Glomerellaceae</taxon>
        <taxon>Colletotrichum</taxon>
        <taxon>Colletotrichum spaethianum species complex</taxon>
    </lineage>
</organism>
<dbReference type="EMBL" id="LFIV01000050">
    <property type="protein sequence ID" value="KZL73012.1"/>
    <property type="molecule type" value="Genomic_DNA"/>
</dbReference>
<comment type="caution">
    <text evidence="1">The sequence shown here is derived from an EMBL/GenBank/DDBJ whole genome shotgun (WGS) entry which is preliminary data.</text>
</comment>
<accession>A0A166U6S0</accession>
<gene>
    <name evidence="1" type="ORF">CT0861_01196</name>
</gene>
<sequence length="62" mass="6908">MPLSIMKLGISLPRQRSHGNSSLRFARICLCPRVPARLSHKTFWPSCLAVYLAPLPASFQAD</sequence>
<proteinExistence type="predicted"/>
<reference evidence="1 2" key="1">
    <citation type="submission" date="2015-06" db="EMBL/GenBank/DDBJ databases">
        <title>Survival trade-offs in plant roots during colonization by closely related pathogenic and mutualistic fungi.</title>
        <authorList>
            <person name="Hacquard S."/>
            <person name="Kracher B."/>
            <person name="Hiruma K."/>
            <person name="Weinman A."/>
            <person name="Muench P."/>
            <person name="Garrido Oter R."/>
            <person name="Ver Loren van Themaat E."/>
            <person name="Dallerey J.-F."/>
            <person name="Damm U."/>
            <person name="Henrissat B."/>
            <person name="Lespinet O."/>
            <person name="Thon M."/>
            <person name="Kemen E."/>
            <person name="McHardy A.C."/>
            <person name="Schulze-Lefert P."/>
            <person name="O'Connell R.J."/>
        </authorList>
    </citation>
    <scope>NUCLEOTIDE SEQUENCE [LARGE SCALE GENOMIC DNA]</scope>
    <source>
        <strain evidence="1 2">0861</strain>
    </source>
</reference>
<evidence type="ECO:0000313" key="1">
    <source>
        <dbReference type="EMBL" id="KZL73012.1"/>
    </source>
</evidence>
<dbReference type="Proteomes" id="UP000076552">
    <property type="component" value="Unassembled WGS sequence"/>
</dbReference>
<keyword evidence="2" id="KW-1185">Reference proteome</keyword>
<protein>
    <submittedName>
        <fullName evidence="1">Uncharacterized protein</fullName>
    </submittedName>
</protein>
<evidence type="ECO:0000313" key="2">
    <source>
        <dbReference type="Proteomes" id="UP000076552"/>
    </source>
</evidence>
<dbReference type="AlphaFoldDB" id="A0A166U6S0"/>
<name>A0A166U6S0_9PEZI</name>